<reference evidence="1 2" key="1">
    <citation type="submission" date="2016-03" db="EMBL/GenBank/DDBJ databases">
        <title>Trachymyrmex septentrionalis WGS genome.</title>
        <authorList>
            <person name="Nygaard S."/>
            <person name="Hu H."/>
            <person name="Boomsma J."/>
            <person name="Zhang G."/>
        </authorList>
    </citation>
    <scope>NUCLEOTIDE SEQUENCE [LARGE SCALE GENOMIC DNA]</scope>
    <source>
        <strain evidence="1">Tsep2-gDNA-1</strain>
        <tissue evidence="1">Whole body</tissue>
    </source>
</reference>
<organism evidence="1 2">
    <name type="scientific">Trachymyrmex septentrionalis</name>
    <dbReference type="NCBI Taxonomy" id="34720"/>
    <lineage>
        <taxon>Eukaryota</taxon>
        <taxon>Metazoa</taxon>
        <taxon>Ecdysozoa</taxon>
        <taxon>Arthropoda</taxon>
        <taxon>Hexapoda</taxon>
        <taxon>Insecta</taxon>
        <taxon>Pterygota</taxon>
        <taxon>Neoptera</taxon>
        <taxon>Endopterygota</taxon>
        <taxon>Hymenoptera</taxon>
        <taxon>Apocrita</taxon>
        <taxon>Aculeata</taxon>
        <taxon>Formicoidea</taxon>
        <taxon>Formicidae</taxon>
        <taxon>Myrmicinae</taxon>
        <taxon>Trachymyrmex</taxon>
    </lineage>
</organism>
<dbReference type="Proteomes" id="UP000078541">
    <property type="component" value="Unassembled WGS sequence"/>
</dbReference>
<dbReference type="AlphaFoldDB" id="A0A195FVV2"/>
<accession>A0A195FVV2</accession>
<evidence type="ECO:0000313" key="2">
    <source>
        <dbReference type="Proteomes" id="UP000078541"/>
    </source>
</evidence>
<proteinExistence type="predicted"/>
<protein>
    <submittedName>
        <fullName evidence="1">Uncharacterized protein</fullName>
    </submittedName>
</protein>
<evidence type="ECO:0000313" key="1">
    <source>
        <dbReference type="EMBL" id="KYN44437.1"/>
    </source>
</evidence>
<gene>
    <name evidence="1" type="ORF">ALC56_01135</name>
</gene>
<sequence length="294" mass="33067">MENENQHFRHILLFYYRKGKNAVQARKNYIGNMTHLLPLNAFASTQNGILFRTVVSLLSFRRTRVEGLPMWKCHEKPYCSIKKDELMPRLVDTWHCAQPQRAPDTLVSLCFVDDFTRVGHLRAISRTMVALPSTEDSIAISSHAGDRSVVDASPFLFRVSPEIYEHLERHRGFGRVGTRATKCTATRTTVRHISIPRSYIIHPPLTGRPAQSYCRLRRMDLSQLGTTHYHDGSDCCCTAMNHEIIETRCMVDAIKSEVGERGRATGSMMLESAVGYDLSDSSGTGSACASFANP</sequence>
<name>A0A195FVV2_9HYME</name>
<dbReference type="EMBL" id="KQ981219">
    <property type="protein sequence ID" value="KYN44437.1"/>
    <property type="molecule type" value="Genomic_DNA"/>
</dbReference>
<keyword evidence="2" id="KW-1185">Reference proteome</keyword>